<comment type="caution">
    <text evidence="2">The sequence shown here is derived from an EMBL/GenBank/DDBJ whole genome shotgun (WGS) entry which is preliminary data.</text>
</comment>
<dbReference type="AlphaFoldDB" id="A0A844Z3I0"/>
<keyword evidence="3" id="KW-1185">Reference proteome</keyword>
<protein>
    <submittedName>
        <fullName evidence="2">Uncharacterized protein</fullName>
    </submittedName>
</protein>
<name>A0A844Z3I0_9SPHN</name>
<organism evidence="2 3">
    <name type="scientific">Alteraurantiacibacter buctensis</name>
    <dbReference type="NCBI Taxonomy" id="1503981"/>
    <lineage>
        <taxon>Bacteria</taxon>
        <taxon>Pseudomonadati</taxon>
        <taxon>Pseudomonadota</taxon>
        <taxon>Alphaproteobacteria</taxon>
        <taxon>Sphingomonadales</taxon>
        <taxon>Erythrobacteraceae</taxon>
        <taxon>Alteraurantiacibacter</taxon>
    </lineage>
</organism>
<evidence type="ECO:0000313" key="3">
    <source>
        <dbReference type="Proteomes" id="UP000466966"/>
    </source>
</evidence>
<sequence length="232" mass="23833">MAVAVLAAPQVAQAGVVVSSSGPSAGNYPVGRQIGTNDRIVLRDGDTLTVLQNGGTRVFRGAGTYVLSQASASSTNTGFQRLTTQRAASRARTGAVRGPGDTGGAPSNPSLWYVDVSTAGTRCLPDPENVRLWRGDTQADSTYALVAEGLSEGPVDASFRAGEALAIWDINHPPVAGHTYRIGHGSGASAVEVRFVFLDAVPATPEELAATLIANGCTVQLAQLASATEVTE</sequence>
<dbReference type="EMBL" id="WTYV01000011">
    <property type="protein sequence ID" value="MXO73521.1"/>
    <property type="molecule type" value="Genomic_DNA"/>
</dbReference>
<proteinExistence type="predicted"/>
<dbReference type="Proteomes" id="UP000466966">
    <property type="component" value="Unassembled WGS sequence"/>
</dbReference>
<accession>A0A844Z3I0</accession>
<reference evidence="2 3" key="1">
    <citation type="submission" date="2019-12" db="EMBL/GenBank/DDBJ databases">
        <title>Genomic-based taxomic classification of the family Erythrobacteraceae.</title>
        <authorList>
            <person name="Xu L."/>
        </authorList>
    </citation>
    <scope>NUCLEOTIDE SEQUENCE [LARGE SCALE GENOMIC DNA]</scope>
    <source>
        <strain evidence="2 3">M0322</strain>
    </source>
</reference>
<evidence type="ECO:0000256" key="1">
    <source>
        <dbReference type="SAM" id="MobiDB-lite"/>
    </source>
</evidence>
<evidence type="ECO:0000313" key="2">
    <source>
        <dbReference type="EMBL" id="MXO73521.1"/>
    </source>
</evidence>
<feature type="region of interest" description="Disordered" evidence="1">
    <location>
        <begin position="85"/>
        <end position="109"/>
    </location>
</feature>
<gene>
    <name evidence="2" type="ORF">GRI99_18040</name>
</gene>